<proteinExistence type="predicted"/>
<keyword evidence="2" id="KW-0677">Repeat</keyword>
<feature type="domain" description="C2H2-type" evidence="9">
    <location>
        <begin position="322"/>
        <end position="349"/>
    </location>
</feature>
<reference evidence="10" key="1">
    <citation type="journal article" date="2023" name="Science">
        <title>Genome structures resolve the early diversification of teleost fishes.</title>
        <authorList>
            <person name="Parey E."/>
            <person name="Louis A."/>
            <person name="Montfort J."/>
            <person name="Bouchez O."/>
            <person name="Roques C."/>
            <person name="Iampietro C."/>
            <person name="Lluch J."/>
            <person name="Castinel A."/>
            <person name="Donnadieu C."/>
            <person name="Desvignes T."/>
            <person name="Floi Bucao C."/>
            <person name="Jouanno E."/>
            <person name="Wen M."/>
            <person name="Mejri S."/>
            <person name="Dirks R."/>
            <person name="Jansen H."/>
            <person name="Henkel C."/>
            <person name="Chen W.J."/>
            <person name="Zahm M."/>
            <person name="Cabau C."/>
            <person name="Klopp C."/>
            <person name="Thompson A.W."/>
            <person name="Robinson-Rechavi M."/>
            <person name="Braasch I."/>
            <person name="Lecointre G."/>
            <person name="Bobe J."/>
            <person name="Postlethwait J.H."/>
            <person name="Berthelot C."/>
            <person name="Roest Crollius H."/>
            <person name="Guiguen Y."/>
        </authorList>
    </citation>
    <scope>NUCLEOTIDE SEQUENCE</scope>
    <source>
        <strain evidence="10">NC1722</strain>
    </source>
</reference>
<dbReference type="InterPro" id="IPR036236">
    <property type="entry name" value="Znf_C2H2_sf"/>
</dbReference>
<dbReference type="GO" id="GO:0008270">
    <property type="term" value="F:zinc ion binding"/>
    <property type="evidence" value="ECO:0007669"/>
    <property type="project" value="UniProtKB-KW"/>
</dbReference>
<dbReference type="GO" id="GO:0000978">
    <property type="term" value="F:RNA polymerase II cis-regulatory region sequence-specific DNA binding"/>
    <property type="evidence" value="ECO:0007669"/>
    <property type="project" value="TreeGrafter"/>
</dbReference>
<dbReference type="Gene3D" id="3.30.160.60">
    <property type="entry name" value="Classic Zinc Finger"/>
    <property type="match status" value="4"/>
</dbReference>
<dbReference type="PANTHER" id="PTHR23235">
    <property type="entry name" value="KRUEPPEL-LIKE TRANSCRIPTION FACTOR"/>
    <property type="match status" value="1"/>
</dbReference>
<evidence type="ECO:0000259" key="9">
    <source>
        <dbReference type="PROSITE" id="PS50157"/>
    </source>
</evidence>
<dbReference type="PROSITE" id="PS50157">
    <property type="entry name" value="ZINC_FINGER_C2H2_2"/>
    <property type="match status" value="4"/>
</dbReference>
<dbReference type="AlphaFoldDB" id="A0AAD7T591"/>
<evidence type="ECO:0000256" key="7">
    <source>
        <dbReference type="SAM" id="Coils"/>
    </source>
</evidence>
<dbReference type="Pfam" id="PF00096">
    <property type="entry name" value="zf-C2H2"/>
    <property type="match status" value="2"/>
</dbReference>
<evidence type="ECO:0000256" key="1">
    <source>
        <dbReference type="ARBA" id="ARBA00022723"/>
    </source>
</evidence>
<evidence type="ECO:0000256" key="4">
    <source>
        <dbReference type="ARBA" id="ARBA00022833"/>
    </source>
</evidence>
<accession>A0AAD7T591</accession>
<dbReference type="PANTHER" id="PTHR23235:SF142">
    <property type="entry name" value="ZINC FINGER PROTEIN 384"/>
    <property type="match status" value="1"/>
</dbReference>
<sequence length="442" mass="50466">MNIIQDCPIMTKLQLLNSYLTERLMVTVQDILEVVKETVSEYQEENARTKRENETLRRRLREFALKTESYHRAGAQPAALPVSGGKSLIEQQHCEQEWSSSLRQDTELTPTGEKQELTEEHVIRQKEEEPILSSPCVKSDYDQESMNPATPVKTMVTEKKDEFIEQQRVRLREEKHSGLQSVHMAETEAGFVSPGLKKMALEITLSMLSPSSANPELNSNHTEDASMMEPLNTELCSLPSLRADQIKTEPDEVDFKSEQLSELGCIPKRQYGISESLCETNVIIGSDISGTEAEHMLLSDAPPASEVQSEHVLVGHREERQHCCLQCGKCFSHVSYVKIHQQIHTGERPYSCAWCGKSFTQSGDLRRHERIHTGDKPHHCTWCKKSFTQIGNLKRHLRIHTGERPYCCTRCGKTFYDGGALKNHKRIHMLERKRRNTQIQNS</sequence>
<evidence type="ECO:0000313" key="10">
    <source>
        <dbReference type="EMBL" id="KAJ8414168.1"/>
    </source>
</evidence>
<gene>
    <name evidence="10" type="ORF">AAFF_G00050380</name>
</gene>
<dbReference type="FunFam" id="3.30.160.60:FF:000912">
    <property type="entry name" value="Zinc finger protein 660"/>
    <property type="match status" value="1"/>
</dbReference>
<keyword evidence="7" id="KW-0175">Coiled coil</keyword>
<evidence type="ECO:0000256" key="6">
    <source>
        <dbReference type="PROSITE-ProRule" id="PRU00042"/>
    </source>
</evidence>
<dbReference type="FunFam" id="3.30.160.60:FF:002343">
    <property type="entry name" value="Zinc finger protein 33A"/>
    <property type="match status" value="1"/>
</dbReference>
<feature type="domain" description="C2H2-type" evidence="9">
    <location>
        <begin position="406"/>
        <end position="433"/>
    </location>
</feature>
<dbReference type="SMART" id="SM00355">
    <property type="entry name" value="ZnF_C2H2"/>
    <property type="match status" value="4"/>
</dbReference>
<dbReference type="EMBL" id="JAINUG010000013">
    <property type="protein sequence ID" value="KAJ8414168.1"/>
    <property type="molecule type" value="Genomic_DNA"/>
</dbReference>
<feature type="coiled-coil region" evidence="7">
    <location>
        <begin position="32"/>
        <end position="66"/>
    </location>
</feature>
<feature type="compositionally biased region" description="Basic and acidic residues" evidence="8">
    <location>
        <begin position="113"/>
        <end position="129"/>
    </location>
</feature>
<dbReference type="GO" id="GO:0000981">
    <property type="term" value="F:DNA-binding transcription factor activity, RNA polymerase II-specific"/>
    <property type="evidence" value="ECO:0007669"/>
    <property type="project" value="TreeGrafter"/>
</dbReference>
<keyword evidence="4" id="KW-0862">Zinc</keyword>
<evidence type="ECO:0000256" key="5">
    <source>
        <dbReference type="ARBA" id="ARBA00023242"/>
    </source>
</evidence>
<evidence type="ECO:0000256" key="8">
    <source>
        <dbReference type="SAM" id="MobiDB-lite"/>
    </source>
</evidence>
<dbReference type="FunFam" id="3.30.160.60:FF:000557">
    <property type="entry name" value="zinc finger and SCAN domain-containing protein 29"/>
    <property type="match status" value="1"/>
</dbReference>
<comment type="caution">
    <text evidence="10">The sequence shown here is derived from an EMBL/GenBank/DDBJ whole genome shotgun (WGS) entry which is preliminary data.</text>
</comment>
<name>A0AAD7T591_9TELE</name>
<keyword evidence="5" id="KW-0539">Nucleus</keyword>
<dbReference type="Proteomes" id="UP001221898">
    <property type="component" value="Unassembled WGS sequence"/>
</dbReference>
<protein>
    <recommendedName>
        <fullName evidence="9">C2H2-type domain-containing protein</fullName>
    </recommendedName>
</protein>
<dbReference type="InterPro" id="IPR013087">
    <property type="entry name" value="Znf_C2H2_type"/>
</dbReference>
<keyword evidence="1" id="KW-0479">Metal-binding</keyword>
<evidence type="ECO:0000256" key="2">
    <source>
        <dbReference type="ARBA" id="ARBA00022737"/>
    </source>
</evidence>
<evidence type="ECO:0000256" key="3">
    <source>
        <dbReference type="ARBA" id="ARBA00022771"/>
    </source>
</evidence>
<evidence type="ECO:0000313" key="11">
    <source>
        <dbReference type="Proteomes" id="UP001221898"/>
    </source>
</evidence>
<feature type="domain" description="C2H2-type" evidence="9">
    <location>
        <begin position="378"/>
        <end position="405"/>
    </location>
</feature>
<dbReference type="SUPFAM" id="SSF57667">
    <property type="entry name" value="beta-beta-alpha zinc fingers"/>
    <property type="match status" value="2"/>
</dbReference>
<keyword evidence="11" id="KW-1185">Reference proteome</keyword>
<keyword evidence="3 6" id="KW-0863">Zinc-finger</keyword>
<dbReference type="PROSITE" id="PS00028">
    <property type="entry name" value="ZINC_FINGER_C2H2_1"/>
    <property type="match status" value="4"/>
</dbReference>
<feature type="compositionally biased region" description="Polar residues" evidence="8">
    <location>
        <begin position="97"/>
        <end position="109"/>
    </location>
</feature>
<feature type="domain" description="C2H2-type" evidence="9">
    <location>
        <begin position="350"/>
        <end position="377"/>
    </location>
</feature>
<feature type="region of interest" description="Disordered" evidence="8">
    <location>
        <begin position="94"/>
        <end position="148"/>
    </location>
</feature>
<organism evidence="10 11">
    <name type="scientific">Aldrovandia affinis</name>
    <dbReference type="NCBI Taxonomy" id="143900"/>
    <lineage>
        <taxon>Eukaryota</taxon>
        <taxon>Metazoa</taxon>
        <taxon>Chordata</taxon>
        <taxon>Craniata</taxon>
        <taxon>Vertebrata</taxon>
        <taxon>Euteleostomi</taxon>
        <taxon>Actinopterygii</taxon>
        <taxon>Neopterygii</taxon>
        <taxon>Teleostei</taxon>
        <taxon>Notacanthiformes</taxon>
        <taxon>Halosauridae</taxon>
        <taxon>Aldrovandia</taxon>
    </lineage>
</organism>